<dbReference type="RefSeq" id="WP_262842386.1">
    <property type="nucleotide sequence ID" value="NZ_JANZYP010000010.1"/>
</dbReference>
<sequence length="405" mass="42890">MNDELAETLRRTLQHASEQAPRAPGGLSARVVTRSRRRAARTQMAVAALAVAVVAGGVVVAARGGVPDPAPPAVETSKTPSAGKVNPPATALWSRTAPPAEKVWPDAVWKIPAKLLGGRAFQARAIIDDRTVLLETRNGSGRADALYAYDVRDRTSRKLTDVRTPEGVVARGYTAGAGRVFWEMSNRADGSYETTFWSVPVTGGRATAIGTDREVTGDGTLAVVGGRLAFSASEGGVFTIPLGGGTVEAVPGAGAHHILRWPWVARSDPNSASAARYTELLNAETGEPTEAVVHPGEYRVECGVTTCVGVKDGVTFHRLRDGSRERLIPALVLNNRMFADRFYPLLTNGRPEVILRDAVTGKGGDLGLASGNGPLGVIADTPVMSRVLDMRRADSHLVVDLARIR</sequence>
<comment type="caution">
    <text evidence="3">The sequence shown here is derived from an EMBL/GenBank/DDBJ whole genome shotgun (WGS) entry which is preliminary data.</text>
</comment>
<dbReference type="Proteomes" id="UP001595891">
    <property type="component" value="Unassembled WGS sequence"/>
</dbReference>
<evidence type="ECO:0008006" key="5">
    <source>
        <dbReference type="Google" id="ProtNLM"/>
    </source>
</evidence>
<dbReference type="EMBL" id="JBHSFN010000013">
    <property type="protein sequence ID" value="MFC4588762.1"/>
    <property type="molecule type" value="Genomic_DNA"/>
</dbReference>
<reference evidence="4" key="1">
    <citation type="journal article" date="2019" name="Int. J. Syst. Evol. Microbiol.">
        <title>The Global Catalogue of Microorganisms (GCM) 10K type strain sequencing project: providing services to taxonomists for standard genome sequencing and annotation.</title>
        <authorList>
            <consortium name="The Broad Institute Genomics Platform"/>
            <consortium name="The Broad Institute Genome Sequencing Center for Infectious Disease"/>
            <person name="Wu L."/>
            <person name="Ma J."/>
        </authorList>
    </citation>
    <scope>NUCLEOTIDE SEQUENCE [LARGE SCALE GENOMIC DNA]</scope>
    <source>
        <strain evidence="4">CCUG 49560</strain>
    </source>
</reference>
<protein>
    <recommendedName>
        <fullName evidence="5">WD40 repeat domain-containing protein</fullName>
    </recommendedName>
</protein>
<evidence type="ECO:0000313" key="4">
    <source>
        <dbReference type="Proteomes" id="UP001595891"/>
    </source>
</evidence>
<proteinExistence type="predicted"/>
<evidence type="ECO:0000256" key="1">
    <source>
        <dbReference type="SAM" id="MobiDB-lite"/>
    </source>
</evidence>
<keyword evidence="2" id="KW-1133">Transmembrane helix</keyword>
<organism evidence="3 4">
    <name type="scientific">Sphaerisporangium corydalis</name>
    <dbReference type="NCBI Taxonomy" id="1441875"/>
    <lineage>
        <taxon>Bacteria</taxon>
        <taxon>Bacillati</taxon>
        <taxon>Actinomycetota</taxon>
        <taxon>Actinomycetes</taxon>
        <taxon>Streptosporangiales</taxon>
        <taxon>Streptosporangiaceae</taxon>
        <taxon>Sphaerisporangium</taxon>
    </lineage>
</organism>
<keyword evidence="2" id="KW-0472">Membrane</keyword>
<evidence type="ECO:0000313" key="3">
    <source>
        <dbReference type="EMBL" id="MFC4588762.1"/>
    </source>
</evidence>
<dbReference type="SUPFAM" id="SSF82171">
    <property type="entry name" value="DPP6 N-terminal domain-like"/>
    <property type="match status" value="1"/>
</dbReference>
<name>A0ABV9EH75_9ACTN</name>
<keyword evidence="4" id="KW-1185">Reference proteome</keyword>
<keyword evidence="2" id="KW-0812">Transmembrane</keyword>
<feature type="region of interest" description="Disordered" evidence="1">
    <location>
        <begin position="65"/>
        <end position="92"/>
    </location>
</feature>
<gene>
    <name evidence="3" type="ORF">ACFO8L_21920</name>
</gene>
<accession>A0ABV9EH75</accession>
<evidence type="ECO:0000256" key="2">
    <source>
        <dbReference type="SAM" id="Phobius"/>
    </source>
</evidence>
<feature type="transmembrane region" description="Helical" evidence="2">
    <location>
        <begin position="44"/>
        <end position="62"/>
    </location>
</feature>